<dbReference type="AlphaFoldDB" id="A0AB39UYR4"/>
<dbReference type="Pfam" id="PF04186">
    <property type="entry name" value="FxsA"/>
    <property type="match status" value="1"/>
</dbReference>
<dbReference type="GO" id="GO:0016020">
    <property type="term" value="C:membrane"/>
    <property type="evidence" value="ECO:0007669"/>
    <property type="project" value="InterPro"/>
</dbReference>
<feature type="transmembrane region" description="Helical" evidence="1">
    <location>
        <begin position="69"/>
        <end position="89"/>
    </location>
</feature>
<keyword evidence="1" id="KW-1133">Transmembrane helix</keyword>
<gene>
    <name evidence="2" type="ORF">AAIA72_03640</name>
</gene>
<evidence type="ECO:0000256" key="1">
    <source>
        <dbReference type="SAM" id="Phobius"/>
    </source>
</evidence>
<sequence>MPLIVLRLFWWLPLIELVGLIWSAIEIGFLFTFFWTLGTAVWGASLLAGPARIETLQRALHQGQDEMAMMADQLVITLAALCLIFPGWLTDTTGLVLLLPWTRQAVYRRLVEPLWLRMQHSMDGFRAGHPFDDSVSGRTVDGEYRPLDRDKLSKF</sequence>
<protein>
    <submittedName>
        <fullName evidence="2">FxsA family protein</fullName>
    </submittedName>
</protein>
<reference evidence="2" key="1">
    <citation type="submission" date="2024-05" db="EMBL/GenBank/DDBJ databases">
        <title>Genome sequencing of novel strain.</title>
        <authorList>
            <person name="Ganbat D."/>
            <person name="Ganbat S."/>
            <person name="Lee S.-J."/>
        </authorList>
    </citation>
    <scope>NUCLEOTIDE SEQUENCE</scope>
    <source>
        <strain evidence="2">SMD15-11</strain>
    </source>
</reference>
<keyword evidence="1" id="KW-0472">Membrane</keyword>
<dbReference type="KEGG" id="tcd:AAIA72_03640"/>
<dbReference type="RefSeq" id="WP_369602084.1">
    <property type="nucleotide sequence ID" value="NZ_CP154858.1"/>
</dbReference>
<accession>A0AB39UYR4</accession>
<dbReference type="PANTHER" id="PTHR35335">
    <property type="entry name" value="UPF0716 PROTEIN FXSA"/>
    <property type="match status" value="1"/>
</dbReference>
<dbReference type="NCBIfam" id="NF008528">
    <property type="entry name" value="PRK11463.1-2"/>
    <property type="match status" value="1"/>
</dbReference>
<dbReference type="InterPro" id="IPR007313">
    <property type="entry name" value="FxsA"/>
</dbReference>
<dbReference type="EMBL" id="CP154858">
    <property type="protein sequence ID" value="XDT73084.1"/>
    <property type="molecule type" value="Genomic_DNA"/>
</dbReference>
<evidence type="ECO:0000313" key="2">
    <source>
        <dbReference type="EMBL" id="XDT73084.1"/>
    </source>
</evidence>
<organism evidence="2">
    <name type="scientific">Thermohahella caldifontis</name>
    <dbReference type="NCBI Taxonomy" id="3142973"/>
    <lineage>
        <taxon>Bacteria</taxon>
        <taxon>Pseudomonadati</taxon>
        <taxon>Pseudomonadota</taxon>
        <taxon>Gammaproteobacteria</taxon>
        <taxon>Oceanospirillales</taxon>
        <taxon>Hahellaceae</taxon>
        <taxon>Thermohahella</taxon>
    </lineage>
</organism>
<proteinExistence type="predicted"/>
<feature type="transmembrane region" description="Helical" evidence="1">
    <location>
        <begin position="20"/>
        <end position="48"/>
    </location>
</feature>
<name>A0AB39UYR4_9GAMM</name>
<keyword evidence="1" id="KW-0812">Transmembrane</keyword>
<dbReference type="PANTHER" id="PTHR35335:SF1">
    <property type="entry name" value="UPF0716 PROTEIN FXSA"/>
    <property type="match status" value="1"/>
</dbReference>